<evidence type="ECO:0000313" key="1">
    <source>
        <dbReference type="EMBL" id="DAF97596.1"/>
    </source>
</evidence>
<sequence length="124" mass="13441">MNAIRSAREELANTIREATGFDIYDYEPDRLSPPCVLAVPPDSGTWITRTSYGALTVGVRILIITRPGDNKTALEALDEMVSQVVDSLNEGVTNLEVSAPFTLLVNQTTSFPALSITCNVNIVN</sequence>
<name>A0A8S5UT56_9CAUD</name>
<protein>
    <submittedName>
        <fullName evidence="1">Uncharacterized protein</fullName>
    </submittedName>
</protein>
<dbReference type="EMBL" id="BK016134">
    <property type="protein sequence ID" value="DAF97596.1"/>
    <property type="molecule type" value="Genomic_DNA"/>
</dbReference>
<organism evidence="1">
    <name type="scientific">Siphoviridae sp. ctEZK6</name>
    <dbReference type="NCBI Taxonomy" id="2825397"/>
    <lineage>
        <taxon>Viruses</taxon>
        <taxon>Duplodnaviria</taxon>
        <taxon>Heunggongvirae</taxon>
        <taxon>Uroviricota</taxon>
        <taxon>Caudoviricetes</taxon>
    </lineage>
</organism>
<reference evidence="1" key="1">
    <citation type="journal article" date="2021" name="Proc. Natl. Acad. Sci. U.S.A.">
        <title>A Catalog of Tens of Thousands of Viruses from Human Metagenomes Reveals Hidden Associations with Chronic Diseases.</title>
        <authorList>
            <person name="Tisza M.J."/>
            <person name="Buck C.B."/>
        </authorList>
    </citation>
    <scope>NUCLEOTIDE SEQUENCE</scope>
    <source>
        <strain evidence="1">CtEZK6</strain>
    </source>
</reference>
<accession>A0A8S5UT56</accession>
<proteinExistence type="predicted"/>